<dbReference type="AlphaFoldDB" id="A0A521ENB1"/>
<dbReference type="SUPFAM" id="SSF52266">
    <property type="entry name" value="SGNH hydrolase"/>
    <property type="match status" value="1"/>
</dbReference>
<evidence type="ECO:0000313" key="2">
    <source>
        <dbReference type="EMBL" id="SMO85393.1"/>
    </source>
</evidence>
<dbReference type="PANTHER" id="PTHR30383:SF5">
    <property type="entry name" value="SGNH HYDROLASE-TYPE ESTERASE DOMAIN-CONTAINING PROTEIN"/>
    <property type="match status" value="1"/>
</dbReference>
<feature type="domain" description="SGNH hydrolase-type esterase" evidence="1">
    <location>
        <begin position="11"/>
        <end position="169"/>
    </location>
</feature>
<evidence type="ECO:0000313" key="3">
    <source>
        <dbReference type="Proteomes" id="UP000317484"/>
    </source>
</evidence>
<dbReference type="EMBL" id="FXTJ01000005">
    <property type="protein sequence ID" value="SMO85393.1"/>
    <property type="molecule type" value="Genomic_DNA"/>
</dbReference>
<keyword evidence="3" id="KW-1185">Reference proteome</keyword>
<dbReference type="InterPro" id="IPR051532">
    <property type="entry name" value="Ester_Hydrolysis_Enzymes"/>
</dbReference>
<accession>A0A521ENB1</accession>
<gene>
    <name evidence="2" type="ORF">SAMN06273567_105341</name>
</gene>
<dbReference type="InterPro" id="IPR013830">
    <property type="entry name" value="SGNH_hydro"/>
</dbReference>
<reference evidence="2 3" key="1">
    <citation type="submission" date="2017-05" db="EMBL/GenBank/DDBJ databases">
        <authorList>
            <person name="Varghese N."/>
            <person name="Submissions S."/>
        </authorList>
    </citation>
    <scope>NUCLEOTIDE SEQUENCE [LARGE SCALE GENOMIC DNA]</scope>
    <source>
        <strain evidence="2 3">DSM 46834</strain>
    </source>
</reference>
<dbReference type="Proteomes" id="UP000317484">
    <property type="component" value="Unassembled WGS sequence"/>
</dbReference>
<dbReference type="PANTHER" id="PTHR30383">
    <property type="entry name" value="THIOESTERASE 1/PROTEASE 1/LYSOPHOSPHOLIPASE L1"/>
    <property type="match status" value="1"/>
</dbReference>
<organism evidence="2 3">
    <name type="scientific">Geodermatophilus aquaeductus</name>
    <dbReference type="NCBI Taxonomy" id="1564161"/>
    <lineage>
        <taxon>Bacteria</taxon>
        <taxon>Bacillati</taxon>
        <taxon>Actinomycetota</taxon>
        <taxon>Actinomycetes</taxon>
        <taxon>Geodermatophilales</taxon>
        <taxon>Geodermatophilaceae</taxon>
        <taxon>Geodermatophilus</taxon>
    </lineage>
</organism>
<dbReference type="Pfam" id="PF13472">
    <property type="entry name" value="Lipase_GDSL_2"/>
    <property type="match status" value="1"/>
</dbReference>
<sequence length="239" mass="25764">MAPAAPRLVVCAGDSITRGQSSGDYVAELERRFGPGGTRFVNAGVDGDLAWNVLQRLDGIVARRPDVVTLQVGTNDVLAALDPRHAALARRRKRVPRTPTLDWYRECLDAVLGRLRAGTPARLAVLDLPPLGEDLASEANRRVDAHAAVLREVAAAHAVPVLPLHERLVAMLPPGHRPPPWTGGVAVLLRATVTHLLLRRSLDEIGRRNGLAVLSDHVHLTERSAAVVADLVGEFLLET</sequence>
<proteinExistence type="predicted"/>
<protein>
    <submittedName>
        <fullName evidence="2">Lysophospholipase L1</fullName>
    </submittedName>
</protein>
<dbReference type="Gene3D" id="3.40.50.1110">
    <property type="entry name" value="SGNH hydrolase"/>
    <property type="match status" value="1"/>
</dbReference>
<dbReference type="RefSeq" id="WP_185938351.1">
    <property type="nucleotide sequence ID" value="NZ_FXTJ01000005.1"/>
</dbReference>
<name>A0A521ENB1_9ACTN</name>
<dbReference type="GO" id="GO:0004622">
    <property type="term" value="F:phosphatidylcholine lysophospholipase activity"/>
    <property type="evidence" value="ECO:0007669"/>
    <property type="project" value="TreeGrafter"/>
</dbReference>
<evidence type="ECO:0000259" key="1">
    <source>
        <dbReference type="Pfam" id="PF13472"/>
    </source>
</evidence>
<dbReference type="InterPro" id="IPR036514">
    <property type="entry name" value="SGNH_hydro_sf"/>
</dbReference>